<name>A0A0C3B4S0_SERVB</name>
<dbReference type="SUPFAM" id="SSF50475">
    <property type="entry name" value="FMN-binding split barrel"/>
    <property type="match status" value="1"/>
</dbReference>
<dbReference type="AlphaFoldDB" id="A0A0C3B4S0"/>
<dbReference type="InterPro" id="IPR055343">
    <property type="entry name" value="CREG_beta-barrel"/>
</dbReference>
<keyword evidence="3" id="KW-1185">Reference proteome</keyword>
<organism evidence="2 3">
    <name type="scientific">Serendipita vermifera MAFF 305830</name>
    <dbReference type="NCBI Taxonomy" id="933852"/>
    <lineage>
        <taxon>Eukaryota</taxon>
        <taxon>Fungi</taxon>
        <taxon>Dikarya</taxon>
        <taxon>Basidiomycota</taxon>
        <taxon>Agaricomycotina</taxon>
        <taxon>Agaricomycetes</taxon>
        <taxon>Sebacinales</taxon>
        <taxon>Serendipitaceae</taxon>
        <taxon>Serendipita</taxon>
    </lineage>
</organism>
<accession>A0A0C3B4S0</accession>
<gene>
    <name evidence="2" type="ORF">M408DRAFT_63623</name>
</gene>
<sequence>MGNVTIHYPGHDDEEGVDAIERCFLERHPDAKWWIPGRKPAHTAFWARFDPHTIYYVGGFGNEHFIGFIPLSLYQGARSEQLPGRPRPEGGLQFQH</sequence>
<dbReference type="Proteomes" id="UP000054097">
    <property type="component" value="Unassembled WGS sequence"/>
</dbReference>
<dbReference type="PANTHER" id="PTHR37273:SF1">
    <property type="entry name" value="ADL397C-AP"/>
    <property type="match status" value="1"/>
</dbReference>
<dbReference type="Pfam" id="PF13883">
    <property type="entry name" value="CREG_beta-barrel"/>
    <property type="match status" value="1"/>
</dbReference>
<dbReference type="EMBL" id="KN824281">
    <property type="protein sequence ID" value="KIM31840.1"/>
    <property type="molecule type" value="Genomic_DNA"/>
</dbReference>
<evidence type="ECO:0000313" key="3">
    <source>
        <dbReference type="Proteomes" id="UP000054097"/>
    </source>
</evidence>
<dbReference type="STRING" id="933852.A0A0C3B4S0"/>
<evidence type="ECO:0000313" key="2">
    <source>
        <dbReference type="EMBL" id="KIM31840.1"/>
    </source>
</evidence>
<dbReference type="HOGENOM" id="CLU_2372719_0_0_1"/>
<dbReference type="InterPro" id="IPR012349">
    <property type="entry name" value="Split_barrel_FMN-bd"/>
</dbReference>
<evidence type="ECO:0000259" key="1">
    <source>
        <dbReference type="Pfam" id="PF13883"/>
    </source>
</evidence>
<dbReference type="OrthoDB" id="2138282at2759"/>
<proteinExistence type="predicted"/>
<protein>
    <recommendedName>
        <fullName evidence="1">CREG-like beta-barrel domain-containing protein</fullName>
    </recommendedName>
</protein>
<dbReference type="PANTHER" id="PTHR37273">
    <property type="entry name" value="CHROMOSOME 8, WHOLE GENOME SHOTGUN SEQUENCE"/>
    <property type="match status" value="1"/>
</dbReference>
<feature type="domain" description="CREG-like beta-barrel" evidence="1">
    <location>
        <begin position="14"/>
        <end position="74"/>
    </location>
</feature>
<reference evidence="3" key="2">
    <citation type="submission" date="2015-01" db="EMBL/GenBank/DDBJ databases">
        <title>Evolutionary Origins and Diversification of the Mycorrhizal Mutualists.</title>
        <authorList>
            <consortium name="DOE Joint Genome Institute"/>
            <consortium name="Mycorrhizal Genomics Consortium"/>
            <person name="Kohler A."/>
            <person name="Kuo A."/>
            <person name="Nagy L.G."/>
            <person name="Floudas D."/>
            <person name="Copeland A."/>
            <person name="Barry K.W."/>
            <person name="Cichocki N."/>
            <person name="Veneault-Fourrey C."/>
            <person name="LaButti K."/>
            <person name="Lindquist E.A."/>
            <person name="Lipzen A."/>
            <person name="Lundell T."/>
            <person name="Morin E."/>
            <person name="Murat C."/>
            <person name="Riley R."/>
            <person name="Ohm R."/>
            <person name="Sun H."/>
            <person name="Tunlid A."/>
            <person name="Henrissat B."/>
            <person name="Grigoriev I.V."/>
            <person name="Hibbett D.S."/>
            <person name="Martin F."/>
        </authorList>
    </citation>
    <scope>NUCLEOTIDE SEQUENCE [LARGE SCALE GENOMIC DNA]</scope>
    <source>
        <strain evidence="3">MAFF 305830</strain>
    </source>
</reference>
<dbReference type="Gene3D" id="2.30.110.10">
    <property type="entry name" value="Electron Transport, Fmn-binding Protein, Chain A"/>
    <property type="match status" value="1"/>
</dbReference>
<reference evidence="2 3" key="1">
    <citation type="submission" date="2014-04" db="EMBL/GenBank/DDBJ databases">
        <authorList>
            <consortium name="DOE Joint Genome Institute"/>
            <person name="Kuo A."/>
            <person name="Zuccaro A."/>
            <person name="Kohler A."/>
            <person name="Nagy L.G."/>
            <person name="Floudas D."/>
            <person name="Copeland A."/>
            <person name="Barry K.W."/>
            <person name="Cichocki N."/>
            <person name="Veneault-Fourrey C."/>
            <person name="LaButti K."/>
            <person name="Lindquist E.A."/>
            <person name="Lipzen A."/>
            <person name="Lundell T."/>
            <person name="Morin E."/>
            <person name="Murat C."/>
            <person name="Sun H."/>
            <person name="Tunlid A."/>
            <person name="Henrissat B."/>
            <person name="Grigoriev I.V."/>
            <person name="Hibbett D.S."/>
            <person name="Martin F."/>
            <person name="Nordberg H.P."/>
            <person name="Cantor M.N."/>
            <person name="Hua S.X."/>
        </authorList>
    </citation>
    <scope>NUCLEOTIDE SEQUENCE [LARGE SCALE GENOMIC DNA]</scope>
    <source>
        <strain evidence="2 3">MAFF 305830</strain>
    </source>
</reference>